<dbReference type="AlphaFoldDB" id="A0A6M3LPD8"/>
<organism evidence="1">
    <name type="scientific">viral metagenome</name>
    <dbReference type="NCBI Taxonomy" id="1070528"/>
    <lineage>
        <taxon>unclassified sequences</taxon>
        <taxon>metagenomes</taxon>
        <taxon>organismal metagenomes</taxon>
    </lineage>
</organism>
<gene>
    <name evidence="1" type="ORF">MM415B05425_0011</name>
</gene>
<accession>A0A6M3LPD8</accession>
<evidence type="ECO:0000313" key="1">
    <source>
        <dbReference type="EMBL" id="QJA95392.1"/>
    </source>
</evidence>
<name>A0A6M3LPD8_9ZZZZ</name>
<protein>
    <submittedName>
        <fullName evidence="1">Uncharacterized protein</fullName>
    </submittedName>
</protein>
<dbReference type="EMBL" id="MT143310">
    <property type="protein sequence ID" value="QJA95392.1"/>
    <property type="molecule type" value="Genomic_DNA"/>
</dbReference>
<reference evidence="1" key="1">
    <citation type="submission" date="2020-03" db="EMBL/GenBank/DDBJ databases">
        <title>The deep terrestrial virosphere.</title>
        <authorList>
            <person name="Holmfeldt K."/>
            <person name="Nilsson E."/>
            <person name="Simone D."/>
            <person name="Lopez-Fernandez M."/>
            <person name="Wu X."/>
            <person name="de Brujin I."/>
            <person name="Lundin D."/>
            <person name="Andersson A."/>
            <person name="Bertilsson S."/>
            <person name="Dopson M."/>
        </authorList>
    </citation>
    <scope>NUCLEOTIDE SEQUENCE</scope>
    <source>
        <strain evidence="1">MM415B05425</strain>
    </source>
</reference>
<sequence>MNFKAIDAEYIVYWDRKKALKVALKIILNAIFKGQKYYKFTAETCDINTTHPNQQIQRTEPLI</sequence>
<proteinExistence type="predicted"/>